<evidence type="ECO:0000313" key="19">
    <source>
        <dbReference type="EMBL" id="GLQ16048.1"/>
    </source>
</evidence>
<reference evidence="19" key="2">
    <citation type="submission" date="2023-01" db="EMBL/GenBank/DDBJ databases">
        <title>Draft genome sequence of Maritalea porphyrae strain NBRC 107169.</title>
        <authorList>
            <person name="Sun Q."/>
            <person name="Mori K."/>
        </authorList>
    </citation>
    <scope>NUCLEOTIDE SEQUENCE</scope>
    <source>
        <strain evidence="19">NBRC 107169</strain>
    </source>
</reference>
<dbReference type="PROSITE" id="PS00379">
    <property type="entry name" value="CDP_ALCOHOL_P_TRANSF"/>
    <property type="match status" value="1"/>
</dbReference>
<dbReference type="InterPro" id="IPR000462">
    <property type="entry name" value="CDP-OH_P_trans"/>
</dbReference>
<dbReference type="PIRSF" id="PIRSF000847">
    <property type="entry name" value="Phos_ph_gly_syn"/>
    <property type="match status" value="1"/>
</dbReference>
<keyword evidence="8 17" id="KW-0808">Transferase</keyword>
<dbReference type="InterPro" id="IPR043130">
    <property type="entry name" value="CDP-OH_PTrfase_TM_dom"/>
</dbReference>
<sequence>MNLPNILTMSRIAVIPVIVTLVMMNNITAQWIAFVLYVLAALTDFLDGYLARKMNVVSPLGRMLDPIADKLIVGALLITFAYEGSFSASLTFAAVFIMMREIAVSGLREFLGPLNIVIPVSGIAKYKTTSQLIALGLVMAVPIVPGLNLAATATLWLATGLTLYTGYEYFVGAWPHLTKEEA</sequence>
<keyword evidence="12 18" id="KW-0472">Membrane</keyword>
<evidence type="ECO:0000256" key="11">
    <source>
        <dbReference type="ARBA" id="ARBA00023098"/>
    </source>
</evidence>
<keyword evidence="13" id="KW-0594">Phospholipid biosynthesis</keyword>
<evidence type="ECO:0000313" key="20">
    <source>
        <dbReference type="Proteomes" id="UP001161405"/>
    </source>
</evidence>
<keyword evidence="7" id="KW-0444">Lipid biosynthesis</keyword>
<accession>A0ABQ5ULB1</accession>
<dbReference type="PANTHER" id="PTHR14269">
    <property type="entry name" value="CDP-DIACYLGLYCEROL--GLYCEROL-3-PHOSPHATE 3-PHOSPHATIDYLTRANSFERASE-RELATED"/>
    <property type="match status" value="1"/>
</dbReference>
<comment type="subcellular location">
    <subcellularLocation>
        <location evidence="1">Membrane</location>
        <topology evidence="1">Multi-pass membrane protein</topology>
    </subcellularLocation>
</comment>
<evidence type="ECO:0000256" key="7">
    <source>
        <dbReference type="ARBA" id="ARBA00022516"/>
    </source>
</evidence>
<dbReference type="RefSeq" id="WP_284361329.1">
    <property type="nucleotide sequence ID" value="NZ_BSNI01000001.1"/>
</dbReference>
<dbReference type="PANTHER" id="PTHR14269:SF62">
    <property type="entry name" value="CDP-DIACYLGLYCEROL--GLYCEROL-3-PHOSPHATE 3-PHOSPHATIDYLTRANSFERASE 1, CHLOROPLASTIC"/>
    <property type="match status" value="1"/>
</dbReference>
<dbReference type="EC" id="2.7.8.5" evidence="5 16"/>
<evidence type="ECO:0000256" key="10">
    <source>
        <dbReference type="ARBA" id="ARBA00022989"/>
    </source>
</evidence>
<dbReference type="Pfam" id="PF01066">
    <property type="entry name" value="CDP-OH_P_transf"/>
    <property type="match status" value="1"/>
</dbReference>
<keyword evidence="14" id="KW-1208">Phospholipid metabolism</keyword>
<name>A0ABQ5ULB1_9HYPH</name>
<dbReference type="EMBL" id="BSNI01000001">
    <property type="protein sequence ID" value="GLQ16048.1"/>
    <property type="molecule type" value="Genomic_DNA"/>
</dbReference>
<keyword evidence="11" id="KW-0443">Lipid metabolism</keyword>
<comment type="pathway">
    <text evidence="2">Phospholipid metabolism; phosphatidylglycerol biosynthesis; phosphatidylglycerol from CDP-diacylglycerol: step 1/2.</text>
</comment>
<evidence type="ECO:0000256" key="13">
    <source>
        <dbReference type="ARBA" id="ARBA00023209"/>
    </source>
</evidence>
<proteinExistence type="inferred from homology"/>
<dbReference type="Proteomes" id="UP001161405">
    <property type="component" value="Unassembled WGS sequence"/>
</dbReference>
<evidence type="ECO:0000256" key="8">
    <source>
        <dbReference type="ARBA" id="ARBA00022679"/>
    </source>
</evidence>
<feature type="transmembrane region" description="Helical" evidence="18">
    <location>
        <begin position="6"/>
        <end position="24"/>
    </location>
</feature>
<keyword evidence="10 18" id="KW-1133">Transmembrane helix</keyword>
<dbReference type="InterPro" id="IPR048254">
    <property type="entry name" value="CDP_ALCOHOL_P_TRANSF_CS"/>
</dbReference>
<reference evidence="19" key="1">
    <citation type="journal article" date="2014" name="Int. J. Syst. Evol. Microbiol.">
        <title>Complete genome of a new Firmicutes species belonging to the dominant human colonic microbiota ('Ruminococcus bicirculans') reveals two chromosomes and a selective capacity to utilize plant glucans.</title>
        <authorList>
            <consortium name="NISC Comparative Sequencing Program"/>
            <person name="Wegmann U."/>
            <person name="Louis P."/>
            <person name="Goesmann A."/>
            <person name="Henrissat B."/>
            <person name="Duncan S.H."/>
            <person name="Flint H.J."/>
        </authorList>
    </citation>
    <scope>NUCLEOTIDE SEQUENCE</scope>
    <source>
        <strain evidence="19">NBRC 107169</strain>
    </source>
</reference>
<feature type="transmembrane region" description="Helical" evidence="18">
    <location>
        <begin position="132"/>
        <end position="158"/>
    </location>
</feature>
<feature type="transmembrane region" description="Helical" evidence="18">
    <location>
        <begin position="71"/>
        <end position="98"/>
    </location>
</feature>
<evidence type="ECO:0000256" key="15">
    <source>
        <dbReference type="ARBA" id="ARBA00048586"/>
    </source>
</evidence>
<organism evidence="19 20">
    <name type="scientific">Maritalea porphyrae</name>
    <dbReference type="NCBI Taxonomy" id="880732"/>
    <lineage>
        <taxon>Bacteria</taxon>
        <taxon>Pseudomonadati</taxon>
        <taxon>Pseudomonadota</taxon>
        <taxon>Alphaproteobacteria</taxon>
        <taxon>Hyphomicrobiales</taxon>
        <taxon>Devosiaceae</taxon>
        <taxon>Maritalea</taxon>
    </lineage>
</organism>
<comment type="catalytic activity">
    <reaction evidence="15">
        <text>a CDP-1,2-diacyl-sn-glycerol + sn-glycerol 3-phosphate = a 1,2-diacyl-sn-glycero-3-phospho-(1'-sn-glycero-3'-phosphate) + CMP + H(+)</text>
        <dbReference type="Rhea" id="RHEA:12593"/>
        <dbReference type="ChEBI" id="CHEBI:15378"/>
        <dbReference type="ChEBI" id="CHEBI:57597"/>
        <dbReference type="ChEBI" id="CHEBI:58332"/>
        <dbReference type="ChEBI" id="CHEBI:60110"/>
        <dbReference type="ChEBI" id="CHEBI:60377"/>
        <dbReference type="EC" id="2.7.8.5"/>
    </reaction>
</comment>
<keyword evidence="9 18" id="KW-0812">Transmembrane</keyword>
<dbReference type="Gene3D" id="1.20.120.1760">
    <property type="match status" value="1"/>
</dbReference>
<dbReference type="InterPro" id="IPR004570">
    <property type="entry name" value="Phosphatidylglycerol_P_synth"/>
</dbReference>
<evidence type="ECO:0000256" key="18">
    <source>
        <dbReference type="SAM" id="Phobius"/>
    </source>
</evidence>
<gene>
    <name evidence="19" type="primary">pgsA</name>
    <name evidence="19" type="ORF">GCM10007879_02970</name>
</gene>
<evidence type="ECO:0000256" key="3">
    <source>
        <dbReference type="ARBA" id="ARBA00005189"/>
    </source>
</evidence>
<dbReference type="NCBIfam" id="TIGR00560">
    <property type="entry name" value="pgsA"/>
    <property type="match status" value="1"/>
</dbReference>
<comment type="caution">
    <text evidence="19">The sequence shown here is derived from an EMBL/GenBank/DDBJ whole genome shotgun (WGS) entry which is preliminary data.</text>
</comment>
<evidence type="ECO:0000256" key="5">
    <source>
        <dbReference type="ARBA" id="ARBA00013170"/>
    </source>
</evidence>
<evidence type="ECO:0000256" key="9">
    <source>
        <dbReference type="ARBA" id="ARBA00022692"/>
    </source>
</evidence>
<evidence type="ECO:0000256" key="17">
    <source>
        <dbReference type="RuleBase" id="RU003750"/>
    </source>
</evidence>
<comment type="similarity">
    <text evidence="4 17">Belongs to the CDP-alcohol phosphatidyltransferase class-I family.</text>
</comment>
<protein>
    <recommendedName>
        <fullName evidence="6 16">CDP-diacylglycerol--glycerol-3-phosphate 3-phosphatidyltransferase</fullName>
        <ecNumber evidence="5 16">2.7.8.5</ecNumber>
    </recommendedName>
</protein>
<evidence type="ECO:0000256" key="16">
    <source>
        <dbReference type="NCBIfam" id="TIGR00560"/>
    </source>
</evidence>
<keyword evidence="20" id="KW-1185">Reference proteome</keyword>
<evidence type="ECO:0000256" key="1">
    <source>
        <dbReference type="ARBA" id="ARBA00004141"/>
    </source>
</evidence>
<evidence type="ECO:0000256" key="6">
    <source>
        <dbReference type="ARBA" id="ARBA00014944"/>
    </source>
</evidence>
<evidence type="ECO:0000256" key="4">
    <source>
        <dbReference type="ARBA" id="ARBA00010441"/>
    </source>
</evidence>
<evidence type="ECO:0000256" key="14">
    <source>
        <dbReference type="ARBA" id="ARBA00023264"/>
    </source>
</evidence>
<comment type="pathway">
    <text evidence="3">Lipid metabolism.</text>
</comment>
<evidence type="ECO:0000256" key="12">
    <source>
        <dbReference type="ARBA" id="ARBA00023136"/>
    </source>
</evidence>
<evidence type="ECO:0000256" key="2">
    <source>
        <dbReference type="ARBA" id="ARBA00005042"/>
    </source>
</evidence>
<dbReference type="InterPro" id="IPR050324">
    <property type="entry name" value="CDP-alcohol_PTase-I"/>
</dbReference>